<reference evidence="1" key="1">
    <citation type="submission" date="2018-05" db="EMBL/GenBank/DDBJ databases">
        <authorList>
            <person name="Lanie J.A."/>
            <person name="Ng W.-L."/>
            <person name="Kazmierczak K.M."/>
            <person name="Andrzejewski T.M."/>
            <person name="Davidsen T.M."/>
            <person name="Wayne K.J."/>
            <person name="Tettelin H."/>
            <person name="Glass J.I."/>
            <person name="Rusch D."/>
            <person name="Podicherti R."/>
            <person name="Tsui H.-C.T."/>
            <person name="Winkler M.E."/>
        </authorList>
    </citation>
    <scope>NUCLEOTIDE SEQUENCE</scope>
</reference>
<gene>
    <name evidence="1" type="ORF">METZ01_LOCUS12952</name>
</gene>
<dbReference type="EMBL" id="UINC01000719">
    <property type="protein sequence ID" value="SUZ60098.1"/>
    <property type="molecule type" value="Genomic_DNA"/>
</dbReference>
<proteinExistence type="predicted"/>
<organism evidence="1">
    <name type="scientific">marine metagenome</name>
    <dbReference type="NCBI Taxonomy" id="408172"/>
    <lineage>
        <taxon>unclassified sequences</taxon>
        <taxon>metagenomes</taxon>
        <taxon>ecological metagenomes</taxon>
    </lineage>
</organism>
<protein>
    <submittedName>
        <fullName evidence="1">Uncharacterized protein</fullName>
    </submittedName>
</protein>
<sequence length="137" mass="14686">MNRRNALVISVLLALGAGAMTAAVLVAGNSDGDIEVDSNPAVRELLPPRDDTVLPQSNVGAILSAGWSGEILHIGGTVIPLDQQRIQSALNSVIFRPGDGQTLRRLPPGELCATVRYWPTRTPDRTATIDWCFRVDS</sequence>
<accession>A0A381P1N0</accession>
<dbReference type="AlphaFoldDB" id="A0A381P1N0"/>
<name>A0A381P1N0_9ZZZZ</name>
<evidence type="ECO:0000313" key="1">
    <source>
        <dbReference type="EMBL" id="SUZ60098.1"/>
    </source>
</evidence>